<dbReference type="RefSeq" id="WP_056698938.1">
    <property type="nucleotide sequence ID" value="NZ_JAVDTR010000021.1"/>
</dbReference>
<dbReference type="AlphaFoldDB" id="A0AAP5H869"/>
<evidence type="ECO:0000313" key="2">
    <source>
        <dbReference type="Proteomes" id="UP001254832"/>
    </source>
</evidence>
<dbReference type="EMBL" id="JAVDTR010000021">
    <property type="protein sequence ID" value="MDR6727000.1"/>
    <property type="molecule type" value="Genomic_DNA"/>
</dbReference>
<organism evidence="1 2">
    <name type="scientific">Paenibacillus amylolyticus</name>
    <dbReference type="NCBI Taxonomy" id="1451"/>
    <lineage>
        <taxon>Bacteria</taxon>
        <taxon>Bacillati</taxon>
        <taxon>Bacillota</taxon>
        <taxon>Bacilli</taxon>
        <taxon>Bacillales</taxon>
        <taxon>Paenibacillaceae</taxon>
        <taxon>Paenibacillus</taxon>
    </lineage>
</organism>
<comment type="caution">
    <text evidence="1">The sequence shown here is derived from an EMBL/GenBank/DDBJ whole genome shotgun (WGS) entry which is preliminary data.</text>
</comment>
<name>A0AAP5H869_PAEAM</name>
<accession>A0AAP5H869</accession>
<gene>
    <name evidence="1" type="ORF">J2W91_005525</name>
</gene>
<proteinExistence type="predicted"/>
<evidence type="ECO:0000313" key="1">
    <source>
        <dbReference type="EMBL" id="MDR6727000.1"/>
    </source>
</evidence>
<evidence type="ECO:0008006" key="3">
    <source>
        <dbReference type="Google" id="ProtNLM"/>
    </source>
</evidence>
<protein>
    <recommendedName>
        <fullName evidence="3">Phospholipase C/D domain-containing protein</fullName>
    </recommendedName>
</protein>
<dbReference type="Proteomes" id="UP001254832">
    <property type="component" value="Unassembled WGS sequence"/>
</dbReference>
<sequence>MPWPMVHFAVASRLVANPSPEFLLGSIAPDSIHVRNNITRADKAKTHLMIEEHVFVTDEQLMDYVELNRQQAMQDKRFMDYLCGYIAHIYTDRVWTFNIYPPYETLPEGRKFYTQDVTKLEFLILQQDGANEWLDKLKVGRAFDLGGLRQHEVYQYREEKLQFFKTPEHEPIEDPSVISLSLVNKFITNTANEIRELYQQSGIMK</sequence>
<reference evidence="1" key="1">
    <citation type="submission" date="2023-07" db="EMBL/GenBank/DDBJ databases">
        <title>Sorghum-associated microbial communities from plants grown in Nebraska, USA.</title>
        <authorList>
            <person name="Schachtman D."/>
        </authorList>
    </citation>
    <scope>NUCLEOTIDE SEQUENCE</scope>
    <source>
        <strain evidence="1">BE80</strain>
    </source>
</reference>